<feature type="signal peptide" evidence="1">
    <location>
        <begin position="1"/>
        <end position="24"/>
    </location>
</feature>
<keyword evidence="4" id="KW-1185">Reference proteome</keyword>
<keyword evidence="1" id="KW-0732">Signal</keyword>
<protein>
    <recommendedName>
        <fullName evidence="2">DUF5777 domain-containing protein</fullName>
    </recommendedName>
</protein>
<gene>
    <name evidence="3" type="ORF">SAMN06265350_101198</name>
</gene>
<dbReference type="SUPFAM" id="SSF56935">
    <property type="entry name" value="Porins"/>
    <property type="match status" value="1"/>
</dbReference>
<dbReference type="OrthoDB" id="1117410at2"/>
<organism evidence="3 4">
    <name type="scientific">Solitalea koreensis</name>
    <dbReference type="NCBI Taxonomy" id="543615"/>
    <lineage>
        <taxon>Bacteria</taxon>
        <taxon>Pseudomonadati</taxon>
        <taxon>Bacteroidota</taxon>
        <taxon>Sphingobacteriia</taxon>
        <taxon>Sphingobacteriales</taxon>
        <taxon>Sphingobacteriaceae</taxon>
        <taxon>Solitalea</taxon>
    </lineage>
</organism>
<evidence type="ECO:0000256" key="1">
    <source>
        <dbReference type="SAM" id="SignalP"/>
    </source>
</evidence>
<name>A0A521AKC7_9SPHI</name>
<accession>A0A521AKC7</accession>
<evidence type="ECO:0000259" key="2">
    <source>
        <dbReference type="Pfam" id="PF19089"/>
    </source>
</evidence>
<reference evidence="3 4" key="1">
    <citation type="submission" date="2017-05" db="EMBL/GenBank/DDBJ databases">
        <authorList>
            <person name="Varghese N."/>
            <person name="Submissions S."/>
        </authorList>
    </citation>
    <scope>NUCLEOTIDE SEQUENCE [LARGE SCALE GENOMIC DNA]</scope>
    <source>
        <strain evidence="3 4">DSM 21342</strain>
    </source>
</reference>
<feature type="domain" description="DUF5777" evidence="2">
    <location>
        <begin position="48"/>
        <end position="298"/>
    </location>
</feature>
<dbReference type="AlphaFoldDB" id="A0A521AKC7"/>
<dbReference type="Proteomes" id="UP000315971">
    <property type="component" value="Unassembled WGS sequence"/>
</dbReference>
<feature type="chain" id="PRO_5022090430" description="DUF5777 domain-containing protein" evidence="1">
    <location>
        <begin position="25"/>
        <end position="300"/>
    </location>
</feature>
<dbReference type="EMBL" id="FXSZ01000001">
    <property type="protein sequence ID" value="SMO35258.1"/>
    <property type="molecule type" value="Genomic_DNA"/>
</dbReference>
<dbReference type="Pfam" id="PF19089">
    <property type="entry name" value="DUF5777"/>
    <property type="match status" value="1"/>
</dbReference>
<dbReference type="RefSeq" id="WP_142600704.1">
    <property type="nucleotide sequence ID" value="NZ_FXSZ01000001.1"/>
</dbReference>
<evidence type="ECO:0000313" key="4">
    <source>
        <dbReference type="Proteomes" id="UP000315971"/>
    </source>
</evidence>
<proteinExistence type="predicted"/>
<evidence type="ECO:0000313" key="3">
    <source>
        <dbReference type="EMBL" id="SMO35258.1"/>
    </source>
</evidence>
<dbReference type="InterPro" id="IPR045916">
    <property type="entry name" value="DUF5777"/>
</dbReference>
<sequence>MQFFKKRSIRLIFFVCFTTCVAKAQDDPMKMLEKTDSTTKNELVAATFKGTRIINFNSVETSGPRTLEFQIQHRFGAFNSGGYNFFGFDEGASIRFGFLYSYNGRLEFGLGRSSIDKQYDGSVKYRLLHQTTDNHMPLSVTLLGYTYYTTLRDPNKAINGFDIYAKTSSRFSYSAQAIIARKFTDNFSLQLTPVFIHSNLVLNPNDKNDVFALETAGRYKFTKRMALIAEYGFPLNDYSTDTYYNSFGLGLEIETGGHVFQITFTNSLGMTENQFIPFTVNKWSDGGIRLGFNISRVFTL</sequence>